<keyword evidence="7" id="KW-1278">Translocase</keyword>
<evidence type="ECO:0000256" key="3">
    <source>
        <dbReference type="ARBA" id="ARBA00022597"/>
    </source>
</evidence>
<reference evidence="10 11" key="1">
    <citation type="submission" date="2019-12" db="EMBL/GenBank/DDBJ databases">
        <title>Full genome sequence of a Bacillus safensis strain isolated from commercially available natto in Indonesia.</title>
        <authorList>
            <person name="Yoshida M."/>
            <person name="Uomi M."/>
            <person name="Waturangi D."/>
            <person name="Ekaputri J.J."/>
            <person name="Setiamarga D.H.E."/>
        </authorList>
    </citation>
    <scope>NUCLEOTIDE SEQUENCE [LARGE SCALE GENOMIC DNA]</scope>
    <source>
        <strain evidence="10 11">IDN1</strain>
    </source>
</reference>
<dbReference type="AlphaFoldDB" id="A0A5S9MJ06"/>
<evidence type="ECO:0000259" key="9">
    <source>
        <dbReference type="PROSITE" id="PS50893"/>
    </source>
</evidence>
<protein>
    <recommendedName>
        <fullName evidence="9">ABC transporter domain-containing protein</fullName>
    </recommendedName>
</protein>
<dbReference type="InterPro" id="IPR003439">
    <property type="entry name" value="ABC_transporter-like_ATP-bd"/>
</dbReference>
<dbReference type="Gene3D" id="3.40.50.300">
    <property type="entry name" value="P-loop containing nucleotide triphosphate hydrolases"/>
    <property type="match status" value="1"/>
</dbReference>
<keyword evidence="8" id="KW-0472">Membrane</keyword>
<dbReference type="PANTHER" id="PTHR43790">
    <property type="entry name" value="CARBOHYDRATE TRANSPORT ATP-BINDING PROTEIN MG119-RELATED"/>
    <property type="match status" value="1"/>
</dbReference>
<dbReference type="EMBL" id="AP021906">
    <property type="protein sequence ID" value="BBP92765.1"/>
    <property type="molecule type" value="Genomic_DNA"/>
</dbReference>
<dbReference type="Proteomes" id="UP000464658">
    <property type="component" value="Chromosome"/>
</dbReference>
<dbReference type="InterPro" id="IPR027417">
    <property type="entry name" value="P-loop_NTPase"/>
</dbReference>
<accession>A0A5S9MJ06</accession>
<evidence type="ECO:0000256" key="6">
    <source>
        <dbReference type="ARBA" id="ARBA00022840"/>
    </source>
</evidence>
<keyword evidence="1" id="KW-0813">Transport</keyword>
<evidence type="ECO:0000313" key="10">
    <source>
        <dbReference type="EMBL" id="BBP92765.1"/>
    </source>
</evidence>
<dbReference type="CDD" id="cd03216">
    <property type="entry name" value="ABC_Carb_Monos_I"/>
    <property type="match status" value="1"/>
</dbReference>
<dbReference type="PROSITE" id="PS00211">
    <property type="entry name" value="ABC_TRANSPORTER_1"/>
    <property type="match status" value="1"/>
</dbReference>
<evidence type="ECO:0000256" key="1">
    <source>
        <dbReference type="ARBA" id="ARBA00022448"/>
    </source>
</evidence>
<sequence length="228" mass="25387">MKKNTVLSGVSFDLVTGEVHALMGENGAGKSTLMNLLTGLYSLDQGTIQIDGKETAFKNPKEAEQHGIAFIHQELNIWPDMTVLENLFIGKEIYTKLGLLDTKKMKTLAQTQLDRLSVNLSLEQEAGSCSVGQKQMIEIAKALMTDAKVIIMDEPTAALTEREMTSSFKSLNLKKKKAFPLSIFLTVWRKSLQSVTGLRSCVMGKRSIRKPYLKRISMKSSRKWSAVN</sequence>
<evidence type="ECO:0000256" key="2">
    <source>
        <dbReference type="ARBA" id="ARBA00022475"/>
    </source>
</evidence>
<evidence type="ECO:0000313" key="11">
    <source>
        <dbReference type="Proteomes" id="UP000464658"/>
    </source>
</evidence>
<dbReference type="GO" id="GO:0016887">
    <property type="term" value="F:ATP hydrolysis activity"/>
    <property type="evidence" value="ECO:0007669"/>
    <property type="project" value="InterPro"/>
</dbReference>
<keyword evidence="4" id="KW-0677">Repeat</keyword>
<dbReference type="InterPro" id="IPR050107">
    <property type="entry name" value="ABC_carbohydrate_import_ATPase"/>
</dbReference>
<evidence type="ECO:0000256" key="8">
    <source>
        <dbReference type="ARBA" id="ARBA00023136"/>
    </source>
</evidence>
<dbReference type="SUPFAM" id="SSF52540">
    <property type="entry name" value="P-loop containing nucleoside triphosphate hydrolases"/>
    <property type="match status" value="1"/>
</dbReference>
<keyword evidence="5" id="KW-0547">Nucleotide-binding</keyword>
<evidence type="ECO:0000256" key="5">
    <source>
        <dbReference type="ARBA" id="ARBA00022741"/>
    </source>
</evidence>
<organism evidence="10 11">
    <name type="scientific">Bacillus safensis</name>
    <dbReference type="NCBI Taxonomy" id="561879"/>
    <lineage>
        <taxon>Bacteria</taxon>
        <taxon>Bacillati</taxon>
        <taxon>Bacillota</taxon>
        <taxon>Bacilli</taxon>
        <taxon>Bacillales</taxon>
        <taxon>Bacillaceae</taxon>
        <taxon>Bacillus</taxon>
    </lineage>
</organism>
<evidence type="ECO:0000256" key="7">
    <source>
        <dbReference type="ARBA" id="ARBA00022967"/>
    </source>
</evidence>
<keyword evidence="2" id="KW-1003">Cell membrane</keyword>
<dbReference type="PROSITE" id="PS50893">
    <property type="entry name" value="ABC_TRANSPORTER_2"/>
    <property type="match status" value="1"/>
</dbReference>
<dbReference type="PANTHER" id="PTHR43790:SF3">
    <property type="entry name" value="D-ALLOSE IMPORT ATP-BINDING PROTEIN ALSA-RELATED"/>
    <property type="match status" value="1"/>
</dbReference>
<evidence type="ECO:0000256" key="4">
    <source>
        <dbReference type="ARBA" id="ARBA00022737"/>
    </source>
</evidence>
<keyword evidence="3" id="KW-0762">Sugar transport</keyword>
<feature type="domain" description="ABC transporter" evidence="9">
    <location>
        <begin position="1"/>
        <end position="228"/>
    </location>
</feature>
<gene>
    <name evidence="10" type="ORF">BsIDN1_63830</name>
</gene>
<proteinExistence type="predicted"/>
<dbReference type="GO" id="GO:0005524">
    <property type="term" value="F:ATP binding"/>
    <property type="evidence" value="ECO:0007669"/>
    <property type="project" value="UniProtKB-KW"/>
</dbReference>
<dbReference type="SMART" id="SM00382">
    <property type="entry name" value="AAA"/>
    <property type="match status" value="1"/>
</dbReference>
<dbReference type="InterPro" id="IPR017871">
    <property type="entry name" value="ABC_transporter-like_CS"/>
</dbReference>
<name>A0A5S9MJ06_BACIA</name>
<keyword evidence="6" id="KW-0067">ATP-binding</keyword>
<dbReference type="InterPro" id="IPR003593">
    <property type="entry name" value="AAA+_ATPase"/>
</dbReference>
<dbReference type="Pfam" id="PF00005">
    <property type="entry name" value="ABC_tran"/>
    <property type="match status" value="1"/>
</dbReference>